<evidence type="ECO:0000259" key="2">
    <source>
        <dbReference type="Pfam" id="PF02371"/>
    </source>
</evidence>
<feature type="domain" description="Transposase IS116/IS110/IS902 C-terminal" evidence="2">
    <location>
        <begin position="168"/>
        <end position="251"/>
    </location>
</feature>
<evidence type="ECO:0000313" key="4">
    <source>
        <dbReference type="Proteomes" id="UP000319353"/>
    </source>
</evidence>
<dbReference type="PANTHER" id="PTHR33055:SF13">
    <property type="entry name" value="TRANSPOSASE"/>
    <property type="match status" value="1"/>
</dbReference>
<name>A0A537KNQ0_9BACT</name>
<dbReference type="InterPro" id="IPR002525">
    <property type="entry name" value="Transp_IS110-like_N"/>
</dbReference>
<dbReference type="PANTHER" id="PTHR33055">
    <property type="entry name" value="TRANSPOSASE FOR INSERTION SEQUENCE ELEMENT IS1111A"/>
    <property type="match status" value="1"/>
</dbReference>
<dbReference type="GO" id="GO:0006313">
    <property type="term" value="P:DNA transposition"/>
    <property type="evidence" value="ECO:0007669"/>
    <property type="project" value="InterPro"/>
</dbReference>
<proteinExistence type="predicted"/>
<dbReference type="AlphaFoldDB" id="A0A537KNQ0"/>
<comment type="caution">
    <text evidence="3">The sequence shown here is derived from an EMBL/GenBank/DDBJ whole genome shotgun (WGS) entry which is preliminary data.</text>
</comment>
<dbReference type="GO" id="GO:0004803">
    <property type="term" value="F:transposase activity"/>
    <property type="evidence" value="ECO:0007669"/>
    <property type="project" value="InterPro"/>
</dbReference>
<gene>
    <name evidence="3" type="ORF">E6H01_13235</name>
</gene>
<dbReference type="NCBIfam" id="NF033542">
    <property type="entry name" value="transpos_IS110"/>
    <property type="match status" value="1"/>
</dbReference>
<evidence type="ECO:0000259" key="1">
    <source>
        <dbReference type="Pfam" id="PF01548"/>
    </source>
</evidence>
<reference evidence="3 4" key="1">
    <citation type="journal article" date="2019" name="Nat. Microbiol.">
        <title>Mediterranean grassland soil C-N compound turnover is dependent on rainfall and depth, and is mediated by genomically divergent microorganisms.</title>
        <authorList>
            <person name="Diamond S."/>
            <person name="Andeer P.F."/>
            <person name="Li Z."/>
            <person name="Crits-Christoph A."/>
            <person name="Burstein D."/>
            <person name="Anantharaman K."/>
            <person name="Lane K.R."/>
            <person name="Thomas B.C."/>
            <person name="Pan C."/>
            <person name="Northen T.R."/>
            <person name="Banfield J.F."/>
        </authorList>
    </citation>
    <scope>NUCLEOTIDE SEQUENCE [LARGE SCALE GENOMIC DNA]</scope>
    <source>
        <strain evidence="3">NP_4</strain>
    </source>
</reference>
<dbReference type="Pfam" id="PF02371">
    <property type="entry name" value="Transposase_20"/>
    <property type="match status" value="1"/>
</dbReference>
<feature type="domain" description="Transposase IS110-like N-terminal" evidence="1">
    <location>
        <begin position="4"/>
        <end position="101"/>
    </location>
</feature>
<dbReference type="InterPro" id="IPR003346">
    <property type="entry name" value="Transposase_20"/>
</dbReference>
<protein>
    <submittedName>
        <fullName evidence="3">IS110 family transposase</fullName>
    </submittedName>
</protein>
<sequence length="266" mass="29697">MPRPVTVGIESTGYAIWFHALMHRLGHTVLVGDAAKIRAMVVRKTKTDQRDARHLLDLLRHDRFPTVWVPDPATRDRRALLTHRRRLVRIQTMLKNGLHAVALNQRLARGSKLLRHAGLAQLQALPLPPYTAQRRDHSLELLETLHTKIQQLDAAIATAALAHPDAPRLLTHPGVGPLTALATVVVLGPVTRFADTKHVVSYVGLAPSLHASADKYRLGHITKQGRSLLRWVLGQAAPHAARLDADLKRTYFTLHHRRGRAKARAR</sequence>
<accession>A0A537KNQ0</accession>
<dbReference type="Pfam" id="PF01548">
    <property type="entry name" value="DEDD_Tnp_IS110"/>
    <property type="match status" value="1"/>
</dbReference>
<dbReference type="GO" id="GO:0003677">
    <property type="term" value="F:DNA binding"/>
    <property type="evidence" value="ECO:0007669"/>
    <property type="project" value="InterPro"/>
</dbReference>
<dbReference type="InterPro" id="IPR047650">
    <property type="entry name" value="Transpos_IS110"/>
</dbReference>
<dbReference type="EMBL" id="VBAL01000210">
    <property type="protein sequence ID" value="TMI97379.1"/>
    <property type="molecule type" value="Genomic_DNA"/>
</dbReference>
<organism evidence="3 4">
    <name type="scientific">Candidatus Segetimicrobium genomatis</name>
    <dbReference type="NCBI Taxonomy" id="2569760"/>
    <lineage>
        <taxon>Bacteria</taxon>
        <taxon>Bacillati</taxon>
        <taxon>Candidatus Sysuimicrobiota</taxon>
        <taxon>Candidatus Sysuimicrobiia</taxon>
        <taxon>Candidatus Sysuimicrobiales</taxon>
        <taxon>Candidatus Segetimicrobiaceae</taxon>
        <taxon>Candidatus Segetimicrobium</taxon>
    </lineage>
</organism>
<dbReference type="Proteomes" id="UP000319353">
    <property type="component" value="Unassembled WGS sequence"/>
</dbReference>
<evidence type="ECO:0000313" key="3">
    <source>
        <dbReference type="EMBL" id="TMI97379.1"/>
    </source>
</evidence>